<dbReference type="OrthoDB" id="9792992at2"/>
<keyword evidence="1" id="KW-0812">Transmembrane</keyword>
<dbReference type="InterPro" id="IPR010559">
    <property type="entry name" value="Sig_transdc_His_kin_internal"/>
</dbReference>
<comment type="caution">
    <text evidence="3">The sequence shown here is derived from an EMBL/GenBank/DDBJ whole genome shotgun (WGS) entry which is preliminary data.</text>
</comment>
<sequence length="333" mass="38739">MNVSIRAYWYYLVIGWGVYTLFNFYINSVGYIDNLVNASINCLLTAVCGIVISSLYRWAAIRNGWLDLPLKWLVVRVVLAVVTMAALITFSNLLIEKYTFPQFTQDITAILLTRYFGSWLQVFFIYTFIYHLFVYYKRSVVAEKAKATAELDTLRLQINPHFYFNTLNNLYGLALEKSSRTGEAILKLANIMEYVIYDCRSDLVSLEKEVNFIESYIQLERLRYEDDMDIQFDKQIRHNDLLIAPMLLIPFVENSFKHGSEKSSSGFWVTIKAYLENNCLSFLIRNSSKPSLLKGGIGLENVQKRLHFLYPGKHHLEINDRDEVFEVNLSIQL</sequence>
<feature type="transmembrane region" description="Helical" evidence="1">
    <location>
        <begin position="7"/>
        <end position="26"/>
    </location>
</feature>
<dbReference type="InterPro" id="IPR050640">
    <property type="entry name" value="Bact_2-comp_sensor_kinase"/>
</dbReference>
<feature type="transmembrane region" description="Helical" evidence="1">
    <location>
        <begin position="115"/>
        <end position="136"/>
    </location>
</feature>
<name>A0A512B6Z8_9BACT</name>
<protein>
    <recommendedName>
        <fullName evidence="2">Signal transduction histidine kinase internal region domain-containing protein</fullName>
    </recommendedName>
</protein>
<dbReference type="PANTHER" id="PTHR34220:SF7">
    <property type="entry name" value="SENSOR HISTIDINE KINASE YPDA"/>
    <property type="match status" value="1"/>
</dbReference>
<evidence type="ECO:0000313" key="4">
    <source>
        <dbReference type="Proteomes" id="UP000321513"/>
    </source>
</evidence>
<dbReference type="GO" id="GO:0000155">
    <property type="term" value="F:phosphorelay sensor kinase activity"/>
    <property type="evidence" value="ECO:0007669"/>
    <property type="project" value="InterPro"/>
</dbReference>
<feature type="transmembrane region" description="Helical" evidence="1">
    <location>
        <begin position="73"/>
        <end position="95"/>
    </location>
</feature>
<proteinExistence type="predicted"/>
<feature type="transmembrane region" description="Helical" evidence="1">
    <location>
        <begin position="38"/>
        <end position="61"/>
    </location>
</feature>
<reference evidence="3 4" key="1">
    <citation type="submission" date="2019-07" db="EMBL/GenBank/DDBJ databases">
        <title>Whole genome shotgun sequence of Segetibacter aerophilus NBRC 106135.</title>
        <authorList>
            <person name="Hosoyama A."/>
            <person name="Uohara A."/>
            <person name="Ohji S."/>
            <person name="Ichikawa N."/>
        </authorList>
    </citation>
    <scope>NUCLEOTIDE SEQUENCE [LARGE SCALE GENOMIC DNA]</scope>
    <source>
        <strain evidence="3 4">NBRC 106135</strain>
    </source>
</reference>
<feature type="domain" description="Signal transduction histidine kinase internal region" evidence="2">
    <location>
        <begin position="149"/>
        <end position="227"/>
    </location>
</feature>
<evidence type="ECO:0000313" key="3">
    <source>
        <dbReference type="EMBL" id="GEO07734.1"/>
    </source>
</evidence>
<dbReference type="Proteomes" id="UP000321513">
    <property type="component" value="Unassembled WGS sequence"/>
</dbReference>
<keyword evidence="1" id="KW-1133">Transmembrane helix</keyword>
<dbReference type="GO" id="GO:0016020">
    <property type="term" value="C:membrane"/>
    <property type="evidence" value="ECO:0007669"/>
    <property type="project" value="InterPro"/>
</dbReference>
<dbReference type="Pfam" id="PF06580">
    <property type="entry name" value="His_kinase"/>
    <property type="match status" value="1"/>
</dbReference>
<organism evidence="3 4">
    <name type="scientific">Segetibacter aerophilus</name>
    <dbReference type="NCBI Taxonomy" id="670293"/>
    <lineage>
        <taxon>Bacteria</taxon>
        <taxon>Pseudomonadati</taxon>
        <taxon>Bacteroidota</taxon>
        <taxon>Chitinophagia</taxon>
        <taxon>Chitinophagales</taxon>
        <taxon>Chitinophagaceae</taxon>
        <taxon>Segetibacter</taxon>
    </lineage>
</organism>
<gene>
    <name evidence="3" type="ORF">SAE01_02300</name>
</gene>
<evidence type="ECO:0000259" key="2">
    <source>
        <dbReference type="Pfam" id="PF06580"/>
    </source>
</evidence>
<dbReference type="RefSeq" id="WP_147201693.1">
    <property type="nucleotide sequence ID" value="NZ_BJYT01000001.1"/>
</dbReference>
<dbReference type="AlphaFoldDB" id="A0A512B6Z8"/>
<evidence type="ECO:0000256" key="1">
    <source>
        <dbReference type="SAM" id="Phobius"/>
    </source>
</evidence>
<accession>A0A512B6Z8</accession>
<dbReference type="EMBL" id="BJYT01000001">
    <property type="protein sequence ID" value="GEO07734.1"/>
    <property type="molecule type" value="Genomic_DNA"/>
</dbReference>
<dbReference type="PANTHER" id="PTHR34220">
    <property type="entry name" value="SENSOR HISTIDINE KINASE YPDA"/>
    <property type="match status" value="1"/>
</dbReference>
<keyword evidence="4" id="KW-1185">Reference proteome</keyword>
<keyword evidence="1" id="KW-0472">Membrane</keyword>